<dbReference type="InterPro" id="IPR018359">
    <property type="entry name" value="Bromodomain_CS"/>
</dbReference>
<feature type="non-terminal residue" evidence="11">
    <location>
        <position position="310"/>
    </location>
</feature>
<evidence type="ECO:0000256" key="2">
    <source>
        <dbReference type="ARBA" id="ARBA00022737"/>
    </source>
</evidence>
<feature type="domain" description="Bromo" evidence="10">
    <location>
        <begin position="174"/>
        <end position="244"/>
    </location>
</feature>
<keyword evidence="2" id="KW-0677">Repeat</keyword>
<comment type="subcellular location">
    <subcellularLocation>
        <location evidence="1">Nucleus</location>
    </subcellularLocation>
</comment>
<dbReference type="OrthoDB" id="10009055at2759"/>
<evidence type="ECO:0000259" key="10">
    <source>
        <dbReference type="PROSITE" id="PS50014"/>
    </source>
</evidence>
<keyword evidence="6" id="KW-0804">Transcription</keyword>
<keyword evidence="5 8" id="KW-0103">Bromodomain</keyword>
<evidence type="ECO:0000313" key="12">
    <source>
        <dbReference type="Proteomes" id="UP000288716"/>
    </source>
</evidence>
<dbReference type="GO" id="GO:0016514">
    <property type="term" value="C:SWI/SNF complex"/>
    <property type="evidence" value="ECO:0007669"/>
    <property type="project" value="TreeGrafter"/>
</dbReference>
<dbReference type="AlphaFoldDB" id="A0A443SBG0"/>
<dbReference type="VEuPathDB" id="VectorBase:LDEU007189"/>
<dbReference type="Proteomes" id="UP000288716">
    <property type="component" value="Unassembled WGS sequence"/>
</dbReference>
<evidence type="ECO:0000256" key="5">
    <source>
        <dbReference type="ARBA" id="ARBA00023117"/>
    </source>
</evidence>
<dbReference type="InterPro" id="IPR036427">
    <property type="entry name" value="Bromodomain-like_sf"/>
</dbReference>
<evidence type="ECO:0000256" key="8">
    <source>
        <dbReference type="PROSITE-ProRule" id="PRU00035"/>
    </source>
</evidence>
<dbReference type="InterPro" id="IPR037382">
    <property type="entry name" value="Rsc/polybromo"/>
</dbReference>
<keyword evidence="12" id="KW-1185">Reference proteome</keyword>
<dbReference type="PROSITE" id="PS50014">
    <property type="entry name" value="BROMODOMAIN_2"/>
    <property type="match status" value="2"/>
</dbReference>
<organism evidence="11 12">
    <name type="scientific">Leptotrombidium deliense</name>
    <dbReference type="NCBI Taxonomy" id="299467"/>
    <lineage>
        <taxon>Eukaryota</taxon>
        <taxon>Metazoa</taxon>
        <taxon>Ecdysozoa</taxon>
        <taxon>Arthropoda</taxon>
        <taxon>Chelicerata</taxon>
        <taxon>Arachnida</taxon>
        <taxon>Acari</taxon>
        <taxon>Acariformes</taxon>
        <taxon>Trombidiformes</taxon>
        <taxon>Prostigmata</taxon>
        <taxon>Anystina</taxon>
        <taxon>Parasitengona</taxon>
        <taxon>Trombiculoidea</taxon>
        <taxon>Trombiculidae</taxon>
        <taxon>Leptotrombidium</taxon>
    </lineage>
</organism>
<proteinExistence type="predicted"/>
<dbReference type="GO" id="GO:0006338">
    <property type="term" value="P:chromatin remodeling"/>
    <property type="evidence" value="ECO:0007669"/>
    <property type="project" value="InterPro"/>
</dbReference>
<evidence type="ECO:0000256" key="7">
    <source>
        <dbReference type="ARBA" id="ARBA00023242"/>
    </source>
</evidence>
<evidence type="ECO:0000313" key="11">
    <source>
        <dbReference type="EMBL" id="RWS24852.1"/>
    </source>
</evidence>
<sequence length="310" mass="35300">MPKRRRFLGDDNSDDGKRRRKMDVSEICQELLDTIRGHKSEEGRVICEAFIRAPKRRSLADYYEVVSTPMDLCRVQQKIKMEEYEDVEQMSADIELLINNAKTYYKKESQEYQDACEVWNLYNESKNDILGGADDTSSIVGAGDDTLSNPGSEGTLDDDVFEELFSTIMTASDEGRSLSAMFQLLPPKSKYPDYYTIISEPIDLKGIATKIQNNVYQCLSDLERDLLLMVKNAKAYNEPGSQIYRDANTLRKIISNKKTEIDQRKYIPVKTSERIRAKKLLPSGQKWSTITAALKSENESEVDPLANVSL</sequence>
<dbReference type="EMBL" id="NCKV01004330">
    <property type="protein sequence ID" value="RWS24852.1"/>
    <property type="molecule type" value="Genomic_DNA"/>
</dbReference>
<evidence type="ECO:0000256" key="4">
    <source>
        <dbReference type="ARBA" id="ARBA00023015"/>
    </source>
</evidence>
<dbReference type="Gene3D" id="1.20.920.10">
    <property type="entry name" value="Bromodomain-like"/>
    <property type="match status" value="2"/>
</dbReference>
<feature type="domain" description="Bromo" evidence="10">
    <location>
        <begin position="42"/>
        <end position="112"/>
    </location>
</feature>
<keyword evidence="3" id="KW-0156">Chromatin regulator</keyword>
<keyword evidence="4" id="KW-0805">Transcription regulation</keyword>
<dbReference type="GO" id="GO:0006368">
    <property type="term" value="P:transcription elongation by RNA polymerase II"/>
    <property type="evidence" value="ECO:0007669"/>
    <property type="project" value="TreeGrafter"/>
</dbReference>
<dbReference type="PROSITE" id="PS00633">
    <property type="entry name" value="BROMODOMAIN_1"/>
    <property type="match status" value="2"/>
</dbReference>
<dbReference type="InterPro" id="IPR001487">
    <property type="entry name" value="Bromodomain"/>
</dbReference>
<gene>
    <name evidence="11" type="ORF">B4U80_04332</name>
</gene>
<evidence type="ECO:0000256" key="3">
    <source>
        <dbReference type="ARBA" id="ARBA00022853"/>
    </source>
</evidence>
<protein>
    <submittedName>
        <fullName evidence="11">Protein polybromo-1-like protein</fullName>
    </submittedName>
</protein>
<evidence type="ECO:0000256" key="1">
    <source>
        <dbReference type="ARBA" id="ARBA00004123"/>
    </source>
</evidence>
<dbReference type="FunFam" id="1.20.920.10:FF:000064">
    <property type="entry name" value="Polybromo 1"/>
    <property type="match status" value="1"/>
</dbReference>
<dbReference type="PANTHER" id="PTHR16062">
    <property type="entry name" value="SWI/SNF-RELATED"/>
    <property type="match status" value="1"/>
</dbReference>
<dbReference type="GO" id="GO:0016586">
    <property type="term" value="C:RSC-type complex"/>
    <property type="evidence" value="ECO:0007669"/>
    <property type="project" value="InterPro"/>
</dbReference>
<dbReference type="PRINTS" id="PR00503">
    <property type="entry name" value="BROMODOMAIN"/>
</dbReference>
<reference evidence="11 12" key="1">
    <citation type="journal article" date="2018" name="Gigascience">
        <title>Genomes of trombidid mites reveal novel predicted allergens and laterally-transferred genes associated with secondary metabolism.</title>
        <authorList>
            <person name="Dong X."/>
            <person name="Chaisiri K."/>
            <person name="Xia D."/>
            <person name="Armstrong S.D."/>
            <person name="Fang Y."/>
            <person name="Donnelly M.J."/>
            <person name="Kadowaki T."/>
            <person name="McGarry J.W."/>
            <person name="Darby A.C."/>
            <person name="Makepeace B.L."/>
        </authorList>
    </citation>
    <scope>NUCLEOTIDE SEQUENCE [LARGE SCALE GENOMIC DNA]</scope>
    <source>
        <strain evidence="11">UoL-UT</strain>
    </source>
</reference>
<evidence type="ECO:0000256" key="9">
    <source>
        <dbReference type="SAM" id="MobiDB-lite"/>
    </source>
</evidence>
<dbReference type="CDD" id="cd05524">
    <property type="entry name" value="Bromo_polybromo_I"/>
    <property type="match status" value="1"/>
</dbReference>
<dbReference type="SMART" id="SM00297">
    <property type="entry name" value="BROMO"/>
    <property type="match status" value="2"/>
</dbReference>
<keyword evidence="7" id="KW-0539">Nucleus</keyword>
<comment type="caution">
    <text evidence="11">The sequence shown here is derived from an EMBL/GenBank/DDBJ whole genome shotgun (WGS) entry which is preliminary data.</text>
</comment>
<dbReference type="Pfam" id="PF00439">
    <property type="entry name" value="Bromodomain"/>
    <property type="match status" value="2"/>
</dbReference>
<accession>A0A443SBG0</accession>
<dbReference type="PANTHER" id="PTHR16062:SF19">
    <property type="entry name" value="PROTEIN POLYBROMO-1"/>
    <property type="match status" value="1"/>
</dbReference>
<evidence type="ECO:0000256" key="6">
    <source>
        <dbReference type="ARBA" id="ARBA00023163"/>
    </source>
</evidence>
<feature type="region of interest" description="Disordered" evidence="9">
    <location>
        <begin position="1"/>
        <end position="20"/>
    </location>
</feature>
<name>A0A443SBG0_9ACAR</name>
<dbReference type="SUPFAM" id="SSF47370">
    <property type="entry name" value="Bromodomain"/>
    <property type="match status" value="2"/>
</dbReference>
<dbReference type="STRING" id="299467.A0A443SBG0"/>
<dbReference type="GO" id="GO:0003682">
    <property type="term" value="F:chromatin binding"/>
    <property type="evidence" value="ECO:0007669"/>
    <property type="project" value="TreeGrafter"/>
</dbReference>